<protein>
    <submittedName>
        <fullName evidence="2">Uncharacterized protein</fullName>
    </submittedName>
</protein>
<proteinExistence type="predicted"/>
<evidence type="ECO:0000313" key="5">
    <source>
        <dbReference type="Proteomes" id="UP000663870"/>
    </source>
</evidence>
<evidence type="ECO:0000313" key="3">
    <source>
        <dbReference type="EMBL" id="CAF1597957.1"/>
    </source>
</evidence>
<dbReference type="Proteomes" id="UP000663854">
    <property type="component" value="Unassembled WGS sequence"/>
</dbReference>
<dbReference type="Proteomes" id="UP000663870">
    <property type="component" value="Unassembled WGS sequence"/>
</dbReference>
<evidence type="ECO:0000313" key="2">
    <source>
        <dbReference type="EMBL" id="CAF1343197.1"/>
    </source>
</evidence>
<keyword evidence="5" id="KW-1185">Reference proteome</keyword>
<sequence>MHMVQSVVPSASPLILSVYESNNKFTTTDISKRWLYIYNQGFIQGIRVIGFSSDGDPRYLRTMRLYIRFFAELPNLNLFKHNDNFACENTFHVFRALSGPYSSITNCTVKSFIKRYEKISIINAIKSREGQINDYNFKFLQHHKNDEEIYNYSTNPIKQLNLTESDIEKIIENAFESAKKYATMVNMIRLLINKNTYTLPELSQFIKINISKSSSKVVDYTEGINLDEDSDEDELQGEPNDSEVVDDKDQLSTNNTDEE</sequence>
<dbReference type="EMBL" id="CAJNOL010004982">
    <property type="protein sequence ID" value="CAF1597957.1"/>
    <property type="molecule type" value="Genomic_DNA"/>
</dbReference>
<gene>
    <name evidence="3" type="ORF">JXQ802_LOCUS47961</name>
    <name evidence="2" type="ORF">PYM288_LOCUS32002</name>
</gene>
<feature type="compositionally biased region" description="Acidic residues" evidence="1">
    <location>
        <begin position="225"/>
        <end position="244"/>
    </location>
</feature>
<evidence type="ECO:0000256" key="1">
    <source>
        <dbReference type="SAM" id="MobiDB-lite"/>
    </source>
</evidence>
<name>A0A815GUN6_9BILA</name>
<dbReference type="AlphaFoldDB" id="A0A815GUN6"/>
<feature type="region of interest" description="Disordered" evidence="1">
    <location>
        <begin position="225"/>
        <end position="259"/>
    </location>
</feature>
<organism evidence="2 4">
    <name type="scientific">Rotaria sordida</name>
    <dbReference type="NCBI Taxonomy" id="392033"/>
    <lineage>
        <taxon>Eukaryota</taxon>
        <taxon>Metazoa</taxon>
        <taxon>Spiralia</taxon>
        <taxon>Gnathifera</taxon>
        <taxon>Rotifera</taxon>
        <taxon>Eurotatoria</taxon>
        <taxon>Bdelloidea</taxon>
        <taxon>Philodinida</taxon>
        <taxon>Philodinidae</taxon>
        <taxon>Rotaria</taxon>
    </lineage>
</organism>
<accession>A0A815GUN6</accession>
<dbReference type="EMBL" id="CAJNOH010003628">
    <property type="protein sequence ID" value="CAF1343197.1"/>
    <property type="molecule type" value="Genomic_DNA"/>
</dbReference>
<comment type="caution">
    <text evidence="2">The sequence shown here is derived from an EMBL/GenBank/DDBJ whole genome shotgun (WGS) entry which is preliminary data.</text>
</comment>
<reference evidence="2" key="1">
    <citation type="submission" date="2021-02" db="EMBL/GenBank/DDBJ databases">
        <authorList>
            <person name="Nowell W R."/>
        </authorList>
    </citation>
    <scope>NUCLEOTIDE SEQUENCE</scope>
</reference>
<evidence type="ECO:0000313" key="4">
    <source>
        <dbReference type="Proteomes" id="UP000663854"/>
    </source>
</evidence>